<protein>
    <recommendedName>
        <fullName evidence="2">DNA-binding protein</fullName>
    </recommendedName>
</protein>
<dbReference type="Proteomes" id="UP000839671">
    <property type="component" value="Unassembled WGS sequence"/>
</dbReference>
<comment type="caution">
    <text evidence="1">The sequence shown here is derived from an EMBL/GenBank/DDBJ whole genome shotgun (WGS) entry which is preliminary data.</text>
</comment>
<evidence type="ECO:0000313" key="1">
    <source>
        <dbReference type="EMBL" id="EAA1980877.1"/>
    </source>
</evidence>
<dbReference type="AlphaFoldDB" id="A0A3T7S6H5"/>
<accession>A0A3T7S6H5</accession>
<name>A0A3T7S6H5_SALET</name>
<gene>
    <name evidence="1" type="ORF">DM051_27230</name>
</gene>
<dbReference type="EMBL" id="AAAATI010000076">
    <property type="protein sequence ID" value="EAA1980877.1"/>
    <property type="molecule type" value="Genomic_DNA"/>
</dbReference>
<evidence type="ECO:0008006" key="2">
    <source>
        <dbReference type="Google" id="ProtNLM"/>
    </source>
</evidence>
<sequence length="71" mass="8391">MNNEDKLFLNVDCVLTSNEKLKLLTRWEKDFLRSVFNIYRKTNDYSTKGLTPKQKAMTFHILKSHGLIKQS</sequence>
<reference evidence="1" key="1">
    <citation type="submission" date="2018-06" db="EMBL/GenBank/DDBJ databases">
        <authorList>
            <person name="Ashton P.M."/>
            <person name="Dallman T."/>
            <person name="Nair S."/>
            <person name="De Pinna E."/>
            <person name="Peters T."/>
            <person name="Grant K."/>
        </authorList>
    </citation>
    <scope>NUCLEOTIDE SEQUENCE [LARGE SCALE GENOMIC DNA]</scope>
    <source>
        <strain evidence="1">310211</strain>
    </source>
</reference>
<proteinExistence type="predicted"/>
<organism evidence="1">
    <name type="scientific">Salmonella enterica I</name>
    <dbReference type="NCBI Taxonomy" id="59201"/>
    <lineage>
        <taxon>Bacteria</taxon>
        <taxon>Pseudomonadati</taxon>
        <taxon>Pseudomonadota</taxon>
        <taxon>Gammaproteobacteria</taxon>
        <taxon>Enterobacterales</taxon>
        <taxon>Enterobacteriaceae</taxon>
        <taxon>Salmonella</taxon>
    </lineage>
</organism>